<dbReference type="EC" id="3.1.3.69" evidence="1"/>
<dbReference type="InterPro" id="IPR012765">
    <property type="entry name" value="GGPPase"/>
</dbReference>
<proteinExistence type="predicted"/>
<evidence type="ECO:0000313" key="1">
    <source>
        <dbReference type="EMBL" id="ABM75262.1"/>
    </source>
</evidence>
<organism evidence="1 2">
    <name type="scientific">Prochlorococcus marinus (strain NATL1A)</name>
    <dbReference type="NCBI Taxonomy" id="167555"/>
    <lineage>
        <taxon>Bacteria</taxon>
        <taxon>Bacillati</taxon>
        <taxon>Cyanobacteriota</taxon>
        <taxon>Cyanophyceae</taxon>
        <taxon>Synechococcales</taxon>
        <taxon>Prochlorococcaceae</taxon>
        <taxon>Prochlorococcus</taxon>
    </lineage>
</organism>
<evidence type="ECO:0000313" key="2">
    <source>
        <dbReference type="Proteomes" id="UP000002592"/>
    </source>
</evidence>
<protein>
    <submittedName>
        <fullName evidence="1">Putative glucosylglycerolphosphate phosphatase</fullName>
        <ecNumber evidence="1">3.1.3.69</ecNumber>
    </submittedName>
</protein>
<sequence>MKIFKMKEEIINTIINEQNILIVQDLDGVCIPLVQDPLQREINKDYVKDVSRLREKFAVLTCGEHEGKRGVNRLVEKALDSKKTAKENGFYLPGLAACGVEYQDRFSNLSYPGLKDNEINFLAEVPKMMRSMLTNELKKFLPNLSNEKRNKLIDVAVCDTRFTPTLNFNEIFSYVKNDFQQVKDLQLIMGKIMNDLLEESKNFGLDNSFYLHLMPNLGIRDGREIMKYSTQNEFGTTDIQFIIKGAIKEAGLLFLLNKYIANKTGVYPFGENFNVRNAPKTHAQLIKLCRDKIPHEQMPLLVGVGDTVTSVKDNKDNSWLRGGSDRGFLTLIQRLGESYKKDNQVVFVNSCNEQVLRPRINGTDMQGISDPNDDLKFNMIINDGPKEYIEWFKQLASNF</sequence>
<dbReference type="KEGG" id="pme:NATL1_07021"/>
<dbReference type="AlphaFoldDB" id="A2C1A2"/>
<dbReference type="Proteomes" id="UP000002592">
    <property type="component" value="Chromosome"/>
</dbReference>
<accession>A2C1A2</accession>
<reference evidence="2" key="1">
    <citation type="journal article" date="2007" name="PLoS Genet.">
        <title>Patterns and implications of gene gain and loss in the evolution of Prochlorococcus.</title>
        <authorList>
            <person name="Kettler G.C."/>
            <person name="Martiny A.C."/>
            <person name="Huang K."/>
            <person name="Zucker J."/>
            <person name="Coleman M.L."/>
            <person name="Rodrigue S."/>
            <person name="Chen F."/>
            <person name="Lapidus A."/>
            <person name="Ferriera S."/>
            <person name="Johnson J."/>
            <person name="Steglich C."/>
            <person name="Church G.M."/>
            <person name="Richardson P."/>
            <person name="Chisholm S.W."/>
        </authorList>
    </citation>
    <scope>NUCLEOTIDE SEQUENCE [LARGE SCALE GENOMIC DNA]</scope>
    <source>
        <strain evidence="2">NATL1A</strain>
    </source>
</reference>
<dbReference type="GO" id="GO:0050530">
    <property type="term" value="F:glucosylglycerol 3-phosphatase activity"/>
    <property type="evidence" value="ECO:0007669"/>
    <property type="project" value="UniProtKB-EC"/>
</dbReference>
<dbReference type="NCBIfam" id="TIGR02399">
    <property type="entry name" value="salt_tol_Pase"/>
    <property type="match status" value="1"/>
</dbReference>
<gene>
    <name evidence="1" type="primary">stpA</name>
    <name evidence="1" type="ordered locus">NATL1_07021</name>
</gene>
<keyword evidence="1" id="KW-0378">Hydrolase</keyword>
<dbReference type="eggNOG" id="ENOG502Z8T5">
    <property type="taxonomic scope" value="Bacteria"/>
</dbReference>
<name>A2C1A2_PROM1</name>
<dbReference type="PIRSF" id="PIRSF020945">
    <property type="entry name" value="GGPPase"/>
    <property type="match status" value="1"/>
</dbReference>
<dbReference type="HOGENOM" id="CLU_677803_0_0_3"/>
<dbReference type="Pfam" id="PF09506">
    <property type="entry name" value="Salt_tol_Pase"/>
    <property type="match status" value="1"/>
</dbReference>
<dbReference type="EMBL" id="CP000553">
    <property type="protein sequence ID" value="ABM75262.1"/>
    <property type="molecule type" value="Genomic_DNA"/>
</dbReference>